<dbReference type="GO" id="GO:0031901">
    <property type="term" value="C:early endosome membrane"/>
    <property type="evidence" value="ECO:0007669"/>
    <property type="project" value="UniProtKB-SubCell"/>
</dbReference>
<sequence length="268" mass="29791">MLPEESSQDLPAATENGEYVIPELEFKVPSAHISLSPKKHVTYTITIVKEGSTPDSNPSVIERRYTEFLELYTGLHQEFPAIMADYNFPKKVVLGNFNDETISLRKSGFEGLLSVVAQNEKIRESSPVINFFLGKEQSGALKLIGEKNYSAAIAPLEMIFRLLNKLFTNRHPLVLRALCLLVACCDAAGDVWTQKYAETAVTRYEAVCDADSLRYYVPLLQLCVRLLPTAEALQERLSSMKRRGMKVVGCPPLLDAVLADFPSTSGQT</sequence>
<dbReference type="AlphaFoldDB" id="A0A1B6EVN4"/>
<accession>A0A1B6EVN4</accession>
<dbReference type="GO" id="GO:0015031">
    <property type="term" value="P:protein transport"/>
    <property type="evidence" value="ECO:0007669"/>
    <property type="project" value="UniProtKB-KW"/>
</dbReference>
<keyword evidence="2" id="KW-0813">Transport</keyword>
<dbReference type="Pfam" id="PF00787">
    <property type="entry name" value="PX"/>
    <property type="match status" value="1"/>
</dbReference>
<evidence type="ECO:0000256" key="1">
    <source>
        <dbReference type="ARBA" id="ARBA00004469"/>
    </source>
</evidence>
<dbReference type="GO" id="GO:1901981">
    <property type="term" value="F:phosphatidylinositol phosphate binding"/>
    <property type="evidence" value="ECO:0007669"/>
    <property type="project" value="TreeGrafter"/>
</dbReference>
<dbReference type="PANTHER" id="PTHR20939:SF11">
    <property type="entry name" value="LD12265P"/>
    <property type="match status" value="1"/>
</dbReference>
<dbReference type="PANTHER" id="PTHR20939">
    <property type="entry name" value="SORTING NEXIN 20, 21"/>
    <property type="match status" value="1"/>
</dbReference>
<evidence type="ECO:0000313" key="8">
    <source>
        <dbReference type="EMBL" id="JAS42084.1"/>
    </source>
</evidence>
<keyword evidence="3" id="KW-0967">Endosome</keyword>
<gene>
    <name evidence="8" type="ORF">g.12439</name>
</gene>
<evidence type="ECO:0000259" key="7">
    <source>
        <dbReference type="PROSITE" id="PS50195"/>
    </source>
</evidence>
<feature type="domain" description="PX" evidence="7">
    <location>
        <begin position="21"/>
        <end position="139"/>
    </location>
</feature>
<dbReference type="InterPro" id="IPR039937">
    <property type="entry name" value="SNX20/SNX21"/>
</dbReference>
<evidence type="ECO:0000256" key="4">
    <source>
        <dbReference type="ARBA" id="ARBA00022927"/>
    </source>
</evidence>
<organism evidence="8">
    <name type="scientific">Cuerna arida</name>
    <dbReference type="NCBI Taxonomy" id="1464854"/>
    <lineage>
        <taxon>Eukaryota</taxon>
        <taxon>Metazoa</taxon>
        <taxon>Ecdysozoa</taxon>
        <taxon>Arthropoda</taxon>
        <taxon>Hexapoda</taxon>
        <taxon>Insecta</taxon>
        <taxon>Pterygota</taxon>
        <taxon>Neoptera</taxon>
        <taxon>Paraneoptera</taxon>
        <taxon>Hemiptera</taxon>
        <taxon>Auchenorrhyncha</taxon>
        <taxon>Membracoidea</taxon>
        <taxon>Cicadellidae</taxon>
        <taxon>Cicadellinae</taxon>
        <taxon>Proconiini</taxon>
        <taxon>Cuerna</taxon>
    </lineage>
</organism>
<keyword evidence="5" id="KW-0446">Lipid-binding</keyword>
<dbReference type="InterPro" id="IPR036871">
    <property type="entry name" value="PX_dom_sf"/>
</dbReference>
<keyword evidence="6" id="KW-0472">Membrane</keyword>
<evidence type="ECO:0000256" key="3">
    <source>
        <dbReference type="ARBA" id="ARBA00022753"/>
    </source>
</evidence>
<dbReference type="SUPFAM" id="SSF64268">
    <property type="entry name" value="PX domain"/>
    <property type="match status" value="1"/>
</dbReference>
<dbReference type="PROSITE" id="PS50195">
    <property type="entry name" value="PX"/>
    <property type="match status" value="1"/>
</dbReference>
<evidence type="ECO:0000256" key="2">
    <source>
        <dbReference type="ARBA" id="ARBA00022448"/>
    </source>
</evidence>
<keyword evidence="4" id="KW-0653">Protein transport</keyword>
<proteinExistence type="predicted"/>
<comment type="subcellular location">
    <subcellularLocation>
        <location evidence="1">Early endosome membrane</location>
        <topology evidence="1">Peripheral membrane protein</topology>
        <orientation evidence="1">Cytoplasmic side</orientation>
    </subcellularLocation>
</comment>
<dbReference type="SMART" id="SM00312">
    <property type="entry name" value="PX"/>
    <property type="match status" value="1"/>
</dbReference>
<dbReference type="InterPro" id="IPR001683">
    <property type="entry name" value="PX_dom"/>
</dbReference>
<evidence type="ECO:0000256" key="6">
    <source>
        <dbReference type="ARBA" id="ARBA00023136"/>
    </source>
</evidence>
<name>A0A1B6EVN4_9HEMI</name>
<evidence type="ECO:0000256" key="5">
    <source>
        <dbReference type="ARBA" id="ARBA00023121"/>
    </source>
</evidence>
<reference evidence="8" key="1">
    <citation type="submission" date="2015-11" db="EMBL/GenBank/DDBJ databases">
        <title>De novo transcriptome assembly of four potential Pierce s Disease insect vectors from Arizona vineyards.</title>
        <authorList>
            <person name="Tassone E.E."/>
        </authorList>
    </citation>
    <scope>NUCLEOTIDE SEQUENCE</scope>
</reference>
<dbReference type="Gene3D" id="3.30.1520.10">
    <property type="entry name" value="Phox-like domain"/>
    <property type="match status" value="1"/>
</dbReference>
<dbReference type="EMBL" id="GECZ01027685">
    <property type="protein sequence ID" value="JAS42084.1"/>
    <property type="molecule type" value="Transcribed_RNA"/>
</dbReference>
<protein>
    <recommendedName>
        <fullName evidence="7">PX domain-containing protein</fullName>
    </recommendedName>
</protein>